<dbReference type="SUPFAM" id="SSF49265">
    <property type="entry name" value="Fibronectin type III"/>
    <property type="match status" value="1"/>
</dbReference>
<feature type="signal peptide" evidence="1">
    <location>
        <begin position="1"/>
        <end position="18"/>
    </location>
</feature>
<keyword evidence="1" id="KW-0732">Signal</keyword>
<feature type="chain" id="PRO_5003157197" description="Fibronectin type-III domain-containing protein" evidence="1">
    <location>
        <begin position="19"/>
        <end position="526"/>
    </location>
</feature>
<dbReference type="InterPro" id="IPR003961">
    <property type="entry name" value="FN3_dom"/>
</dbReference>
<name>E2B9P8_HARSA</name>
<sequence>MAVLIVTLLLTQVMHVHGKLTVLRGPQYHGLRELLCVSEDDGSALAWNIKHEKYTYNIFKYYPNKDRFYSTCKFRASNDCEMNRDESCLKLWDREHWELTYSMDTPMGAVFDQRWEDHFLHTRNHKATLKSPTFLLRDNVTCIQLLIGLCSVCDADIVLRDAINHNVLGLATTKGSSVSAAHELPMWQSVKVDRNLSTPSYNRAKIEVIPRLSLPIFNPLWAIANVRECRPKGIDKLDKPEITFTNQTTIVATVPIKWEEEYEKEELFYIFRIKSPDEQFVQQISEKISNKSTKLIGRFKNLQPDTTYQIMCILFISLVQITSDWKTVKTECNLPYAPGNFTYSFSSNSTVDLGWLHPLKTCGHHLRCFRITIQKTWSNLKNSSLPESKTYEYLITHYMRNYSTRLYLLPSTRYNISIQTVAITNESSHINSLEILMPPNVDLDRKLKISTQSGSIIQLHIPNVLNDTRDSITYIVLLESNICEQFAKLPKNLLAYIGEDRIKHVLQVVKRPVRTISNLFNNEFSK</sequence>
<dbReference type="OrthoDB" id="7698584at2759"/>
<protein>
    <recommendedName>
        <fullName evidence="4">Fibronectin type-III domain-containing protein</fullName>
    </recommendedName>
</protein>
<keyword evidence="3" id="KW-1185">Reference proteome</keyword>
<dbReference type="Proteomes" id="UP000008237">
    <property type="component" value="Unassembled WGS sequence"/>
</dbReference>
<accession>E2B9P8</accession>
<dbReference type="CDD" id="cd00063">
    <property type="entry name" value="FN3"/>
    <property type="match status" value="1"/>
</dbReference>
<dbReference type="InterPro" id="IPR036116">
    <property type="entry name" value="FN3_sf"/>
</dbReference>
<evidence type="ECO:0000313" key="3">
    <source>
        <dbReference type="Proteomes" id="UP000008237"/>
    </source>
</evidence>
<proteinExistence type="predicted"/>
<dbReference type="EMBL" id="GL446584">
    <property type="protein sequence ID" value="EFN87582.1"/>
    <property type="molecule type" value="Genomic_DNA"/>
</dbReference>
<dbReference type="InterPro" id="IPR013783">
    <property type="entry name" value="Ig-like_fold"/>
</dbReference>
<dbReference type="InParanoid" id="E2B9P8"/>
<dbReference type="STRING" id="610380.E2B9P8"/>
<dbReference type="AlphaFoldDB" id="E2B9P8"/>
<evidence type="ECO:0000256" key="1">
    <source>
        <dbReference type="SAM" id="SignalP"/>
    </source>
</evidence>
<dbReference type="Gene3D" id="2.60.40.10">
    <property type="entry name" value="Immunoglobulins"/>
    <property type="match status" value="1"/>
</dbReference>
<evidence type="ECO:0000313" key="2">
    <source>
        <dbReference type="EMBL" id="EFN87582.1"/>
    </source>
</evidence>
<evidence type="ECO:0008006" key="4">
    <source>
        <dbReference type="Google" id="ProtNLM"/>
    </source>
</evidence>
<gene>
    <name evidence="2" type="ORF">EAI_07198</name>
</gene>
<reference evidence="2 3" key="1">
    <citation type="journal article" date="2010" name="Science">
        <title>Genomic comparison of the ants Camponotus floridanus and Harpegnathos saltator.</title>
        <authorList>
            <person name="Bonasio R."/>
            <person name="Zhang G."/>
            <person name="Ye C."/>
            <person name="Mutti N.S."/>
            <person name="Fang X."/>
            <person name="Qin N."/>
            <person name="Donahue G."/>
            <person name="Yang P."/>
            <person name="Li Q."/>
            <person name="Li C."/>
            <person name="Zhang P."/>
            <person name="Huang Z."/>
            <person name="Berger S.L."/>
            <person name="Reinberg D."/>
            <person name="Wang J."/>
            <person name="Liebig J."/>
        </authorList>
    </citation>
    <scope>NUCLEOTIDE SEQUENCE [LARGE SCALE GENOMIC DNA]</scope>
    <source>
        <strain evidence="2 3">R22 G/1</strain>
    </source>
</reference>
<organism evidence="3">
    <name type="scientific">Harpegnathos saltator</name>
    <name type="common">Jerdon's jumping ant</name>
    <dbReference type="NCBI Taxonomy" id="610380"/>
    <lineage>
        <taxon>Eukaryota</taxon>
        <taxon>Metazoa</taxon>
        <taxon>Ecdysozoa</taxon>
        <taxon>Arthropoda</taxon>
        <taxon>Hexapoda</taxon>
        <taxon>Insecta</taxon>
        <taxon>Pterygota</taxon>
        <taxon>Neoptera</taxon>
        <taxon>Endopterygota</taxon>
        <taxon>Hymenoptera</taxon>
        <taxon>Apocrita</taxon>
        <taxon>Aculeata</taxon>
        <taxon>Formicoidea</taxon>
        <taxon>Formicidae</taxon>
        <taxon>Ponerinae</taxon>
        <taxon>Ponerini</taxon>
        <taxon>Harpegnathos</taxon>
    </lineage>
</organism>